<gene>
    <name evidence="2" type="ORF">JHD44_08585</name>
</gene>
<organism evidence="2 3">
    <name type="scientific">Marinomonas ostreistagni</name>
    <dbReference type="NCBI Taxonomy" id="359209"/>
    <lineage>
        <taxon>Bacteria</taxon>
        <taxon>Pseudomonadati</taxon>
        <taxon>Pseudomonadota</taxon>
        <taxon>Gammaproteobacteria</taxon>
        <taxon>Oceanospirillales</taxon>
        <taxon>Oceanospirillaceae</taxon>
        <taxon>Marinomonas</taxon>
    </lineage>
</organism>
<dbReference type="Proteomes" id="UP000598488">
    <property type="component" value="Unassembled WGS sequence"/>
</dbReference>
<protein>
    <submittedName>
        <fullName evidence="2">DUF4376 domain-containing protein</fullName>
    </submittedName>
</protein>
<dbReference type="InterPro" id="IPR025484">
    <property type="entry name" value="DUF4376"/>
</dbReference>
<dbReference type="RefSeq" id="WP_199462350.1">
    <property type="nucleotide sequence ID" value="NZ_JAEMUH010000007.1"/>
</dbReference>
<keyword evidence="3" id="KW-1185">Reference proteome</keyword>
<comment type="caution">
    <text evidence="2">The sequence shown here is derived from an EMBL/GenBank/DDBJ whole genome shotgun (WGS) entry which is preliminary data.</text>
</comment>
<evidence type="ECO:0000313" key="2">
    <source>
        <dbReference type="EMBL" id="MBJ7550736.1"/>
    </source>
</evidence>
<evidence type="ECO:0000259" key="1">
    <source>
        <dbReference type="Pfam" id="PF14301"/>
    </source>
</evidence>
<name>A0ABS0ZAP2_9GAMM</name>
<proteinExistence type="predicted"/>
<sequence>MLLYKVKISHLTNGDIEYEHNIDGLDIVAYGDLYVLVRSAKIVGELVLDEELAIADSAVKSATNANSLRAALLEKLALIRYRKETAGIELAGVPINTAINDQNRISNAYSSLLNGLISSTRFKGANGWQTVTAETFAPIATAVAQHVDKLFNAEGIVSEQLENMTFDELQNVDIEQLFNVAVASLEQEAA</sequence>
<reference evidence="2 3" key="1">
    <citation type="submission" date="2020-12" db="EMBL/GenBank/DDBJ databases">
        <title>Comparative genome analysis of fungal antagonists Marinomonas ostreistagni 398 and M. spartinae 468.</title>
        <authorList>
            <person name="Fields J.L."/>
            <person name="Mavrodi O.V."/>
            <person name="Biber P.D."/>
            <person name="Indest K.J."/>
            <person name="Mavrodi D.V."/>
        </authorList>
    </citation>
    <scope>NUCLEOTIDE SEQUENCE [LARGE SCALE GENOMIC DNA]</scope>
    <source>
        <strain evidence="2 3">USM7</strain>
    </source>
</reference>
<evidence type="ECO:0000313" key="3">
    <source>
        <dbReference type="Proteomes" id="UP000598488"/>
    </source>
</evidence>
<accession>A0ABS0ZAP2</accession>
<dbReference type="Pfam" id="PF14301">
    <property type="entry name" value="DUF4376"/>
    <property type="match status" value="1"/>
</dbReference>
<feature type="domain" description="DUF4376" evidence="1">
    <location>
        <begin position="68"/>
        <end position="167"/>
    </location>
</feature>
<dbReference type="EMBL" id="JAEMUH010000007">
    <property type="protein sequence ID" value="MBJ7550736.1"/>
    <property type="molecule type" value="Genomic_DNA"/>
</dbReference>